<keyword evidence="8 11" id="KW-0648">Protein biosynthesis</keyword>
<keyword evidence="5 11" id="KW-0436">Ligase</keyword>
<dbReference type="AlphaFoldDB" id="A0A7V1LQ12"/>
<dbReference type="SUPFAM" id="SSF55190">
    <property type="entry name" value="Arginyl-tRNA synthetase (ArgRS), N-terminal 'additional' domain"/>
    <property type="match status" value="1"/>
</dbReference>
<dbReference type="HAMAP" id="MF_00123">
    <property type="entry name" value="Arg_tRNA_synth"/>
    <property type="match status" value="1"/>
</dbReference>
<dbReference type="GO" id="GO:0004814">
    <property type="term" value="F:arginine-tRNA ligase activity"/>
    <property type="evidence" value="ECO:0007669"/>
    <property type="project" value="UniProtKB-UniRule"/>
</dbReference>
<evidence type="ECO:0000256" key="9">
    <source>
        <dbReference type="ARBA" id="ARBA00023146"/>
    </source>
</evidence>
<dbReference type="Proteomes" id="UP000886005">
    <property type="component" value="Unassembled WGS sequence"/>
</dbReference>
<evidence type="ECO:0000256" key="1">
    <source>
        <dbReference type="ARBA" id="ARBA00004496"/>
    </source>
</evidence>
<dbReference type="InterPro" id="IPR036695">
    <property type="entry name" value="Arg-tRNA-synth_N_sf"/>
</dbReference>
<dbReference type="NCBIfam" id="TIGR00456">
    <property type="entry name" value="argS"/>
    <property type="match status" value="1"/>
</dbReference>
<keyword evidence="6 11" id="KW-0547">Nucleotide-binding</keyword>
<evidence type="ECO:0000256" key="7">
    <source>
        <dbReference type="ARBA" id="ARBA00022840"/>
    </source>
</evidence>
<dbReference type="SMART" id="SM00836">
    <property type="entry name" value="DALR_1"/>
    <property type="match status" value="1"/>
</dbReference>
<accession>A0A7V1LQ12</accession>
<dbReference type="SUPFAM" id="SSF52374">
    <property type="entry name" value="Nucleotidylyl transferase"/>
    <property type="match status" value="1"/>
</dbReference>
<dbReference type="PANTHER" id="PTHR11956:SF5">
    <property type="entry name" value="ARGININE--TRNA LIGASE, CYTOPLASMIC"/>
    <property type="match status" value="1"/>
</dbReference>
<keyword evidence="7 11" id="KW-0067">ATP-binding</keyword>
<dbReference type="InterPro" id="IPR001412">
    <property type="entry name" value="aa-tRNA-synth_I_CS"/>
</dbReference>
<dbReference type="FunFam" id="1.10.730.10:FF:000008">
    <property type="entry name" value="Arginine--tRNA ligase"/>
    <property type="match status" value="1"/>
</dbReference>
<dbReference type="SMART" id="SM01016">
    <property type="entry name" value="Arg_tRNA_synt_N"/>
    <property type="match status" value="1"/>
</dbReference>
<dbReference type="Gene3D" id="1.10.730.10">
    <property type="entry name" value="Isoleucyl-tRNA Synthetase, Domain 1"/>
    <property type="match status" value="1"/>
</dbReference>
<name>A0A7V1LQ12_CALAY</name>
<dbReference type="InterPro" id="IPR035684">
    <property type="entry name" value="ArgRS_core"/>
</dbReference>
<dbReference type="EC" id="6.1.1.19" evidence="11"/>
<dbReference type="Pfam" id="PF00750">
    <property type="entry name" value="tRNA-synt_1d"/>
    <property type="match status" value="1"/>
</dbReference>
<evidence type="ECO:0000259" key="14">
    <source>
        <dbReference type="SMART" id="SM01016"/>
    </source>
</evidence>
<evidence type="ECO:0000256" key="12">
    <source>
        <dbReference type="RuleBase" id="RU363038"/>
    </source>
</evidence>
<comment type="subunit">
    <text evidence="3 11">Monomer.</text>
</comment>
<dbReference type="InterPro" id="IPR005148">
    <property type="entry name" value="Arg-tRNA-synth_N"/>
</dbReference>
<comment type="similarity">
    <text evidence="2 11 12">Belongs to the class-I aminoacyl-tRNA synthetase family.</text>
</comment>
<reference evidence="15" key="1">
    <citation type="journal article" date="2020" name="mSystems">
        <title>Genome- and Community-Level Interaction Insights into Carbon Utilization and Element Cycling Functions of Hydrothermarchaeota in Hydrothermal Sediment.</title>
        <authorList>
            <person name="Zhou Z."/>
            <person name="Liu Y."/>
            <person name="Xu W."/>
            <person name="Pan J."/>
            <person name="Luo Z.H."/>
            <person name="Li M."/>
        </authorList>
    </citation>
    <scope>NUCLEOTIDE SEQUENCE [LARGE SCALE GENOMIC DNA]</scope>
    <source>
        <strain evidence="15">HyVt-456</strain>
    </source>
</reference>
<gene>
    <name evidence="11" type="primary">argS</name>
    <name evidence="15" type="ORF">ENJ10_15070</name>
</gene>
<dbReference type="GO" id="GO:0005524">
    <property type="term" value="F:ATP binding"/>
    <property type="evidence" value="ECO:0007669"/>
    <property type="project" value="UniProtKB-UniRule"/>
</dbReference>
<dbReference type="PROSITE" id="PS00178">
    <property type="entry name" value="AA_TRNA_LIGASE_I"/>
    <property type="match status" value="1"/>
</dbReference>
<dbReference type="InterPro" id="IPR009080">
    <property type="entry name" value="tRNAsynth_Ia_anticodon-bd"/>
</dbReference>
<comment type="caution">
    <text evidence="15">The sequence shown here is derived from an EMBL/GenBank/DDBJ whole genome shotgun (WGS) entry which is preliminary data.</text>
</comment>
<evidence type="ECO:0000256" key="6">
    <source>
        <dbReference type="ARBA" id="ARBA00022741"/>
    </source>
</evidence>
<dbReference type="CDD" id="cd00671">
    <property type="entry name" value="ArgRS_core"/>
    <property type="match status" value="1"/>
</dbReference>
<keyword evidence="9 11" id="KW-0030">Aminoacyl-tRNA synthetase</keyword>
<dbReference type="SUPFAM" id="SSF47323">
    <property type="entry name" value="Anticodon-binding domain of a subclass of class I aminoacyl-tRNA synthetases"/>
    <property type="match status" value="1"/>
</dbReference>
<dbReference type="PRINTS" id="PR01038">
    <property type="entry name" value="TRNASYNTHARG"/>
</dbReference>
<feature type="domain" description="Arginyl tRNA synthetase N-terminal" evidence="14">
    <location>
        <begin position="6"/>
        <end position="88"/>
    </location>
</feature>
<dbReference type="Pfam" id="PF05746">
    <property type="entry name" value="DALR_1"/>
    <property type="match status" value="1"/>
</dbReference>
<feature type="short sequence motif" description="'HIGH' region" evidence="11">
    <location>
        <begin position="125"/>
        <end position="135"/>
    </location>
</feature>
<comment type="subcellular location">
    <subcellularLocation>
        <location evidence="1 11">Cytoplasm</location>
    </subcellularLocation>
</comment>
<evidence type="ECO:0000256" key="2">
    <source>
        <dbReference type="ARBA" id="ARBA00005594"/>
    </source>
</evidence>
<evidence type="ECO:0000256" key="10">
    <source>
        <dbReference type="ARBA" id="ARBA00049339"/>
    </source>
</evidence>
<organism evidence="15">
    <name type="scientific">Caldithrix abyssi</name>
    <dbReference type="NCBI Taxonomy" id="187145"/>
    <lineage>
        <taxon>Bacteria</taxon>
        <taxon>Pseudomonadati</taxon>
        <taxon>Calditrichota</taxon>
        <taxon>Calditrichia</taxon>
        <taxon>Calditrichales</taxon>
        <taxon>Calditrichaceae</taxon>
        <taxon>Caldithrix</taxon>
    </lineage>
</organism>
<proteinExistence type="inferred from homology"/>
<dbReference type="GO" id="GO:0006420">
    <property type="term" value="P:arginyl-tRNA aminoacylation"/>
    <property type="evidence" value="ECO:0007669"/>
    <property type="project" value="UniProtKB-UniRule"/>
</dbReference>
<keyword evidence="4 11" id="KW-0963">Cytoplasm</keyword>
<dbReference type="InterPro" id="IPR001278">
    <property type="entry name" value="Arg-tRNA-ligase"/>
</dbReference>
<dbReference type="Gene3D" id="3.30.1360.70">
    <property type="entry name" value="Arginyl tRNA synthetase N-terminal domain"/>
    <property type="match status" value="1"/>
</dbReference>
<dbReference type="InterPro" id="IPR014729">
    <property type="entry name" value="Rossmann-like_a/b/a_fold"/>
</dbReference>
<feature type="domain" description="DALR anticodon binding" evidence="13">
    <location>
        <begin position="427"/>
        <end position="547"/>
    </location>
</feature>
<dbReference type="Gene3D" id="3.40.50.620">
    <property type="entry name" value="HUPs"/>
    <property type="match status" value="1"/>
</dbReference>
<dbReference type="Pfam" id="PF03485">
    <property type="entry name" value="Arg_tRNA_synt_N"/>
    <property type="match status" value="1"/>
</dbReference>
<dbReference type="InterPro" id="IPR008909">
    <property type="entry name" value="DALR_anticod-bd"/>
</dbReference>
<evidence type="ECO:0000256" key="3">
    <source>
        <dbReference type="ARBA" id="ARBA00011245"/>
    </source>
</evidence>
<dbReference type="EMBL" id="DRLD01000430">
    <property type="protein sequence ID" value="HED12011.1"/>
    <property type="molecule type" value="Genomic_DNA"/>
</dbReference>
<dbReference type="FunFam" id="3.40.50.620:FF:000062">
    <property type="entry name" value="Arginine--tRNA ligase"/>
    <property type="match status" value="1"/>
</dbReference>
<dbReference type="GO" id="GO:0005737">
    <property type="term" value="C:cytoplasm"/>
    <property type="evidence" value="ECO:0007669"/>
    <property type="project" value="UniProtKB-SubCell"/>
</dbReference>
<evidence type="ECO:0000256" key="4">
    <source>
        <dbReference type="ARBA" id="ARBA00022490"/>
    </source>
</evidence>
<evidence type="ECO:0000313" key="15">
    <source>
        <dbReference type="EMBL" id="HED12011.1"/>
    </source>
</evidence>
<evidence type="ECO:0000256" key="8">
    <source>
        <dbReference type="ARBA" id="ARBA00022917"/>
    </source>
</evidence>
<comment type="catalytic activity">
    <reaction evidence="10 11">
        <text>tRNA(Arg) + L-arginine + ATP = L-arginyl-tRNA(Arg) + AMP + diphosphate</text>
        <dbReference type="Rhea" id="RHEA:20301"/>
        <dbReference type="Rhea" id="RHEA-COMP:9658"/>
        <dbReference type="Rhea" id="RHEA-COMP:9673"/>
        <dbReference type="ChEBI" id="CHEBI:30616"/>
        <dbReference type="ChEBI" id="CHEBI:32682"/>
        <dbReference type="ChEBI" id="CHEBI:33019"/>
        <dbReference type="ChEBI" id="CHEBI:78442"/>
        <dbReference type="ChEBI" id="CHEBI:78513"/>
        <dbReference type="ChEBI" id="CHEBI:456215"/>
        <dbReference type="EC" id="6.1.1.19"/>
    </reaction>
</comment>
<dbReference type="PANTHER" id="PTHR11956">
    <property type="entry name" value="ARGINYL-TRNA SYNTHETASE"/>
    <property type="match status" value="1"/>
</dbReference>
<evidence type="ECO:0000256" key="5">
    <source>
        <dbReference type="ARBA" id="ARBA00022598"/>
    </source>
</evidence>
<sequence>MNNSEAYIKQQLSAFLDKHQISGVPVILQRPREEQFGDHTSNIAMQLARFLKKKPRDIATDIVNFFPDDNPYVDKIEIAGPGFINFYVKREGLYEQLREILQKKEKYGRGTLPRPQRAQIEFVSANPTGPLTIGHGRQAVLGDAVASIMEAAGYEVTREYYFNNAGRQMRVLGESVRLRYLEICGQDIVFPEDHYQGEYIRDIARSLYDTHGDALKDIRDVTPFKDAAESAIFEDIKKTIARLGFSFDSFFNEKSLYDNGKIDEIVTRLKEKGLVDTHDGATWFLTSKLGFDQDRVIIKSTGEPTYRLPDMAYHVNKMERGYDRIIDIFGADHIDTYPDVLAALKALGYDVDKVTVLIHQFVTLTERGEKVKMSTRKANFVTLDDLMDEVGVDVTRYFFLMRSMNSHLNFDLALAKTQSDENPVFYIQYAHARINSIHTLAAERKLDISHPEKQKLDILQVDEEIVLIKELIQFPKIISQCAETLEPHKLVNYLHNLATVFHRFYTVCRVITDDKELSLARLALIEATKIVIANGLGILHIQAPERM</sequence>
<evidence type="ECO:0000256" key="11">
    <source>
        <dbReference type="HAMAP-Rule" id="MF_00123"/>
    </source>
</evidence>
<protein>
    <recommendedName>
        <fullName evidence="11">Arginine--tRNA ligase</fullName>
        <ecNumber evidence="11">6.1.1.19</ecNumber>
    </recommendedName>
    <alternativeName>
        <fullName evidence="11">Arginyl-tRNA synthetase</fullName>
        <shortName evidence="11">ArgRS</shortName>
    </alternativeName>
</protein>
<evidence type="ECO:0000259" key="13">
    <source>
        <dbReference type="SMART" id="SM00836"/>
    </source>
</evidence>